<proteinExistence type="predicted"/>
<evidence type="ECO:0000313" key="2">
    <source>
        <dbReference type="Proteomes" id="UP000249842"/>
    </source>
</evidence>
<sequence>MTTGQDEPRKVHGMVDVSVGSGGYRSAYARSDVPLGKTGTLSIAIGQTQFNGRSGGYGYRSPYGYGYGGPYSSQSLALGLSFGGSSLSDQPGRCRTAWADPRMNLDQPLPVAADRFAGCPYPPGEPPPEGR</sequence>
<accession>A0A328AWF3</accession>
<dbReference type="Proteomes" id="UP000249842">
    <property type="component" value="Unassembled WGS sequence"/>
</dbReference>
<gene>
    <name evidence="1" type="ORF">DJ021_01145</name>
</gene>
<keyword evidence="2" id="KW-1185">Reference proteome</keyword>
<dbReference type="AlphaFoldDB" id="A0A328AWF3"/>
<dbReference type="EMBL" id="QFYP01000001">
    <property type="protein sequence ID" value="RAK58501.1"/>
    <property type="molecule type" value="Genomic_DNA"/>
</dbReference>
<evidence type="ECO:0000313" key="1">
    <source>
        <dbReference type="EMBL" id="RAK58501.1"/>
    </source>
</evidence>
<comment type="caution">
    <text evidence="1">The sequence shown here is derived from an EMBL/GenBank/DDBJ whole genome shotgun (WGS) entry which is preliminary data.</text>
</comment>
<organism evidence="1 2">
    <name type="scientific">Phenylobacterium hankyongense</name>
    <dbReference type="NCBI Taxonomy" id="1813876"/>
    <lineage>
        <taxon>Bacteria</taxon>
        <taxon>Pseudomonadati</taxon>
        <taxon>Pseudomonadota</taxon>
        <taxon>Alphaproteobacteria</taxon>
        <taxon>Caulobacterales</taxon>
        <taxon>Caulobacteraceae</taxon>
        <taxon>Phenylobacterium</taxon>
    </lineage>
</organism>
<name>A0A328AWF3_9CAUL</name>
<reference evidence="2" key="1">
    <citation type="submission" date="2018-05" db="EMBL/GenBank/DDBJ databases">
        <authorList>
            <person name="Li X."/>
        </authorList>
    </citation>
    <scope>NUCLEOTIDE SEQUENCE [LARGE SCALE GENOMIC DNA]</scope>
    <source>
        <strain evidence="2">HKS-05</strain>
    </source>
</reference>
<protein>
    <submittedName>
        <fullName evidence="1">Uncharacterized protein</fullName>
    </submittedName>
</protein>